<dbReference type="Proteomes" id="UP001359469">
    <property type="component" value="Unassembled WGS sequence"/>
</dbReference>
<evidence type="ECO:0000313" key="8">
    <source>
        <dbReference type="EMBL" id="MEI7064901.1"/>
    </source>
</evidence>
<reference evidence="8 9" key="1">
    <citation type="submission" date="2024-03" db="EMBL/GenBank/DDBJ databases">
        <title>Analysis of soft rot Pectobacteriaceae population diversity in US potato growing regions between 2016 and 2022.</title>
        <authorList>
            <person name="Ma X."/>
            <person name="Zhang X."/>
            <person name="Stodghill P."/>
            <person name="Rioux R."/>
            <person name="Babler B."/>
            <person name="Shrestha S."/>
            <person name="Babler B."/>
            <person name="Rivedal H."/>
            <person name="Frost K."/>
            <person name="Hao J."/>
            <person name="Secor G."/>
            <person name="Swingle B."/>
        </authorList>
    </citation>
    <scope>NUCLEOTIDE SEQUENCE [LARGE SCALE GENOMIC DNA]</scope>
    <source>
        <strain evidence="8 9">SR64</strain>
    </source>
</reference>
<comment type="subunit">
    <text evidence="6">Homodimer.</text>
</comment>
<feature type="binding site" evidence="6">
    <location>
        <begin position="138"/>
        <end position="141"/>
    </location>
    <ligand>
        <name>FMN</name>
        <dbReference type="ChEBI" id="CHEBI:58210"/>
    </ligand>
</feature>
<comment type="catalytic activity">
    <reaction evidence="6">
        <text>2 a quinone + NADH + H(+) = 2 a 1,4-benzosemiquinone + NAD(+)</text>
        <dbReference type="Rhea" id="RHEA:65952"/>
        <dbReference type="ChEBI" id="CHEBI:15378"/>
        <dbReference type="ChEBI" id="CHEBI:57540"/>
        <dbReference type="ChEBI" id="CHEBI:57945"/>
        <dbReference type="ChEBI" id="CHEBI:132124"/>
        <dbReference type="ChEBI" id="CHEBI:134225"/>
    </reaction>
</comment>
<comment type="caution">
    <text evidence="8">The sequence shown here is derived from an EMBL/GenBank/DDBJ whole genome shotgun (WGS) entry which is preliminary data.</text>
</comment>
<organism evidence="8 9">
    <name type="scientific">Dickeya chrysanthemi</name>
    <name type="common">Pectobacterium chrysanthemi</name>
    <name type="synonym">Erwinia chrysanthemi</name>
    <dbReference type="NCBI Taxonomy" id="556"/>
    <lineage>
        <taxon>Bacteria</taxon>
        <taxon>Pseudomonadati</taxon>
        <taxon>Pseudomonadota</taxon>
        <taxon>Gammaproteobacteria</taxon>
        <taxon>Enterobacterales</taxon>
        <taxon>Pectobacteriaceae</taxon>
        <taxon>Dickeya</taxon>
    </lineage>
</organism>
<dbReference type="EC" id="1.6.5.-" evidence="6"/>
<dbReference type="PANTHER" id="PTHR43741">
    <property type="entry name" value="FMN-DEPENDENT NADH-AZOREDUCTASE 1"/>
    <property type="match status" value="1"/>
</dbReference>
<evidence type="ECO:0000313" key="9">
    <source>
        <dbReference type="Proteomes" id="UP001359469"/>
    </source>
</evidence>
<keyword evidence="3 6" id="KW-0560">Oxidoreductase</keyword>
<dbReference type="Gene3D" id="3.40.50.360">
    <property type="match status" value="1"/>
</dbReference>
<comment type="function">
    <text evidence="6">Quinone reductase that provides resistance to thiol-specific stress caused by electrophilic quinones.</text>
</comment>
<feature type="binding site" evidence="6">
    <location>
        <position position="10"/>
    </location>
    <ligand>
        <name>FMN</name>
        <dbReference type="ChEBI" id="CHEBI:58210"/>
    </ligand>
</feature>
<feature type="domain" description="Flavodoxin-like fold" evidence="7">
    <location>
        <begin position="3"/>
        <end position="179"/>
    </location>
</feature>
<dbReference type="SUPFAM" id="SSF52218">
    <property type="entry name" value="Flavoproteins"/>
    <property type="match status" value="1"/>
</dbReference>
<keyword evidence="1 6" id="KW-0285">Flavoprotein</keyword>
<sequence>MANILVLHSSINLSGSVTRELAAAFIERHQEQNPEDTIVERDLVKTPIPHMPPTLLELQLGAAAPEQPDEYAVLAEELISELEKADTVVIGVPMYSFTVPSVLKAWIDYVARAGRTFTYVNGASVGLLQGKKVVLLISAGGIYTSGPTMSSDFTENYLRAVLGFLGLTAVVAIRVEAQGKSGPAGSVSRAKALELIRTM</sequence>
<comment type="caution">
    <text evidence="6">Lacks conserved residue(s) required for the propagation of feature annotation.</text>
</comment>
<protein>
    <recommendedName>
        <fullName evidence="6">FMN dependent NADH:quinone oxidoreductase</fullName>
        <ecNumber evidence="6">1.6.5.-</ecNumber>
    </recommendedName>
    <alternativeName>
        <fullName evidence="6">Azo-dye reductase</fullName>
    </alternativeName>
    <alternativeName>
        <fullName evidence="6">FMN-dependent NADH-azo compound oxidoreductase</fullName>
    </alternativeName>
    <alternativeName>
        <fullName evidence="6">FMN-dependent NADH-azoreductase</fullName>
        <ecNumber evidence="6">1.7.1.17</ecNumber>
    </alternativeName>
</protein>
<dbReference type="InterPro" id="IPR023048">
    <property type="entry name" value="NADH:quinone_OxRdtase_FMN_depd"/>
</dbReference>
<dbReference type="RefSeq" id="WP_336680492.1">
    <property type="nucleotide sequence ID" value="NZ_JBBBOO010000010.1"/>
</dbReference>
<comment type="cofactor">
    <cofactor evidence="6">
        <name>FMN</name>
        <dbReference type="ChEBI" id="CHEBI:58210"/>
    </cofactor>
    <text evidence="6">Binds 1 FMN per subunit.</text>
</comment>
<evidence type="ECO:0000259" key="7">
    <source>
        <dbReference type="Pfam" id="PF02525"/>
    </source>
</evidence>
<keyword evidence="2 6" id="KW-0288">FMN</keyword>
<dbReference type="InterPro" id="IPR003680">
    <property type="entry name" value="Flavodoxin_fold"/>
</dbReference>
<accession>A0ABU8JN88</accession>
<evidence type="ECO:0000256" key="5">
    <source>
        <dbReference type="ARBA" id="ARBA00048542"/>
    </source>
</evidence>
<dbReference type="EC" id="1.7.1.17" evidence="6"/>
<dbReference type="Pfam" id="PF02525">
    <property type="entry name" value="Flavodoxin_2"/>
    <property type="match status" value="1"/>
</dbReference>
<keyword evidence="4 6" id="KW-0520">NAD</keyword>
<comment type="catalytic activity">
    <reaction evidence="5">
        <text>N,N-dimethyl-1,4-phenylenediamine + anthranilate + 2 NAD(+) = 2-(4-dimethylaminophenyl)diazenylbenzoate + 2 NADH + 2 H(+)</text>
        <dbReference type="Rhea" id="RHEA:55872"/>
        <dbReference type="ChEBI" id="CHEBI:15378"/>
        <dbReference type="ChEBI" id="CHEBI:15783"/>
        <dbReference type="ChEBI" id="CHEBI:16567"/>
        <dbReference type="ChEBI" id="CHEBI:57540"/>
        <dbReference type="ChEBI" id="CHEBI:57945"/>
        <dbReference type="ChEBI" id="CHEBI:71579"/>
        <dbReference type="EC" id="1.7.1.17"/>
    </reaction>
    <physiologicalReaction direction="right-to-left" evidence="5">
        <dbReference type="Rhea" id="RHEA:55874"/>
    </physiologicalReaction>
</comment>
<comment type="function">
    <text evidence="6">Also exhibits azoreductase activity. Catalyzes the reductive cleavage of the azo bond in aromatic azo compounds to the corresponding amines.</text>
</comment>
<dbReference type="PANTHER" id="PTHR43741:SF4">
    <property type="entry name" value="FMN-DEPENDENT NADH:QUINONE OXIDOREDUCTASE"/>
    <property type="match status" value="1"/>
</dbReference>
<comment type="similarity">
    <text evidence="6">Belongs to the azoreductase type 1 family.</text>
</comment>
<evidence type="ECO:0000256" key="4">
    <source>
        <dbReference type="ARBA" id="ARBA00023027"/>
    </source>
</evidence>
<evidence type="ECO:0000256" key="6">
    <source>
        <dbReference type="HAMAP-Rule" id="MF_01216"/>
    </source>
</evidence>
<evidence type="ECO:0000256" key="1">
    <source>
        <dbReference type="ARBA" id="ARBA00022630"/>
    </source>
</evidence>
<name>A0ABU8JN88_DICCH</name>
<dbReference type="InterPro" id="IPR029039">
    <property type="entry name" value="Flavoprotein-like_sf"/>
</dbReference>
<dbReference type="InterPro" id="IPR050104">
    <property type="entry name" value="FMN-dep_NADH:Q_OxRdtase_AzoR1"/>
</dbReference>
<keyword evidence="9" id="KW-1185">Reference proteome</keyword>
<proteinExistence type="inferred from homology"/>
<dbReference type="EMBL" id="JBBBOO010000010">
    <property type="protein sequence ID" value="MEI7064901.1"/>
    <property type="molecule type" value="Genomic_DNA"/>
</dbReference>
<dbReference type="HAMAP" id="MF_01216">
    <property type="entry name" value="Azoreductase_type1"/>
    <property type="match status" value="1"/>
</dbReference>
<evidence type="ECO:0000256" key="3">
    <source>
        <dbReference type="ARBA" id="ARBA00023002"/>
    </source>
</evidence>
<evidence type="ECO:0000256" key="2">
    <source>
        <dbReference type="ARBA" id="ARBA00022643"/>
    </source>
</evidence>
<gene>
    <name evidence="6" type="primary">azoR</name>
    <name evidence="8" type="ORF">WCU84_14675</name>
</gene>